<evidence type="ECO:0000256" key="5">
    <source>
        <dbReference type="ARBA" id="ARBA00022842"/>
    </source>
</evidence>
<evidence type="ECO:0000256" key="7">
    <source>
        <dbReference type="RuleBase" id="RU004326"/>
    </source>
</evidence>
<evidence type="ECO:0000259" key="8">
    <source>
        <dbReference type="Pfam" id="PF00408"/>
    </source>
</evidence>
<dbReference type="PROSITE" id="PS00710">
    <property type="entry name" value="PGM_PMM"/>
    <property type="match status" value="1"/>
</dbReference>
<keyword evidence="4 7" id="KW-0479">Metal-binding</keyword>
<evidence type="ECO:0000259" key="9">
    <source>
        <dbReference type="Pfam" id="PF02878"/>
    </source>
</evidence>
<dbReference type="PANTHER" id="PTHR45745:SF1">
    <property type="entry name" value="PHOSPHOGLUCOMUTASE 2B-RELATED"/>
    <property type="match status" value="1"/>
</dbReference>
<dbReference type="InterPro" id="IPR016055">
    <property type="entry name" value="A-D-PHexomutase_a/b/a-I/II/III"/>
</dbReference>
<dbReference type="KEGG" id="mgx:CM1_00265"/>
<dbReference type="SUPFAM" id="SSF55957">
    <property type="entry name" value="Phosphoglucomutase, C-terminal domain"/>
    <property type="match status" value="1"/>
</dbReference>
<evidence type="ECO:0000313" key="12">
    <source>
        <dbReference type="EMBL" id="AFQ03845.1"/>
    </source>
</evidence>
<dbReference type="Pfam" id="PF02880">
    <property type="entry name" value="PGM_PMM_III"/>
    <property type="match status" value="1"/>
</dbReference>
<keyword evidence="5 7" id="KW-0460">Magnesium</keyword>
<evidence type="ECO:0000256" key="3">
    <source>
        <dbReference type="ARBA" id="ARBA00022553"/>
    </source>
</evidence>
<dbReference type="GeneID" id="99646862"/>
<dbReference type="GO" id="GO:0046872">
    <property type="term" value="F:metal ion binding"/>
    <property type="evidence" value="ECO:0007669"/>
    <property type="project" value="UniProtKB-KW"/>
</dbReference>
<keyword evidence="3" id="KW-0597">Phosphoprotein</keyword>
<dbReference type="SUPFAM" id="SSF53738">
    <property type="entry name" value="Phosphoglucomutase, first 3 domains"/>
    <property type="match status" value="3"/>
</dbReference>
<comment type="similarity">
    <text evidence="2 7">Belongs to the phosphohexose mutase family.</text>
</comment>
<feature type="domain" description="Alpha-D-phosphohexomutase alpha/beta/alpha" evidence="9">
    <location>
        <begin position="43"/>
        <end position="176"/>
    </location>
</feature>
<dbReference type="Proteomes" id="UP000005254">
    <property type="component" value="Chromosome"/>
</dbReference>
<dbReference type="CDD" id="cd05799">
    <property type="entry name" value="PGM2"/>
    <property type="match status" value="1"/>
</dbReference>
<dbReference type="PANTHER" id="PTHR45745">
    <property type="entry name" value="PHOSPHOMANNOMUTASE 45A"/>
    <property type="match status" value="1"/>
</dbReference>
<keyword evidence="6" id="KW-0413">Isomerase</keyword>
<evidence type="ECO:0000259" key="10">
    <source>
        <dbReference type="Pfam" id="PF02879"/>
    </source>
</evidence>
<dbReference type="GO" id="GO:0016853">
    <property type="term" value="F:isomerase activity"/>
    <property type="evidence" value="ECO:0007669"/>
    <property type="project" value="UniProtKB-KW"/>
</dbReference>
<sequence>MDKLRLEVERWLNHPNVNWELKQQIKELNESEIQELFSLEKPLFGTAGVRNKMAPGYHGMNVFSYAYLTQGYVKYIESINEPKRQLRFLVARDTRKNGGLFLETVCDVITSMGHLAYVFDDNQPVSTPLVSHVIFKYGFSGGINITASHNPKDDNGFKVYDHTGAQLLDTQTNQLLSDLPCVTSMLDLELQPNPKFVHTLDNEKVYKNYFRELKKVLVINNNNFKDIKVVFSGLNGTSVCLMQRFLKYLGYSNIISVEEQNWFDENFENAPNLNPEYKDTWILAQKYAKKNNAKLIIMADPDADRFAIAELNNNQWHYFSGNETGAITAYYKLNHKVFKSPYIVSTFVSTYLVNKIAKRYGAFVHRTNVGFKYIGQAINELSQTNELVVGFEEAIGLITSDKLNREKDAYQAAALLLEIARHCKEQNITLLDFYKRILSEFGEYFNLTISHPFKATATDWKEEIKALFNQLINANLTEVAGFKVVKVHLDKQTNILEFGFENGWVKFRFSGTEPKLKFYFDLTNGTREALEKQAKKIYKFFVNLLKLNKA</sequence>
<gene>
    <name evidence="12" type="ORF">CM1_00265</name>
</gene>
<feature type="domain" description="Alpha-D-phosphohexomutase alpha/beta/alpha" evidence="10">
    <location>
        <begin position="208"/>
        <end position="310"/>
    </location>
</feature>
<dbReference type="InterPro" id="IPR005846">
    <property type="entry name" value="A-D-PHexomutase_a/b/a-III"/>
</dbReference>
<dbReference type="InterPro" id="IPR036900">
    <property type="entry name" value="A-D-PHexomutase_C_sf"/>
</dbReference>
<evidence type="ECO:0000256" key="2">
    <source>
        <dbReference type="ARBA" id="ARBA00010231"/>
    </source>
</evidence>
<dbReference type="Gene3D" id="3.40.120.10">
    <property type="entry name" value="Alpha-D-Glucose-1,6-Bisphosphate, subunit A, domain 3"/>
    <property type="match status" value="3"/>
</dbReference>
<feature type="domain" description="Alpha-D-phosphohexomutase alpha/beta/alpha" evidence="11">
    <location>
        <begin position="321"/>
        <end position="426"/>
    </location>
</feature>
<dbReference type="SMR" id="A0ABC7ZJ19"/>
<dbReference type="Pfam" id="PF00408">
    <property type="entry name" value="PGM_PMM_IV"/>
    <property type="match status" value="1"/>
</dbReference>
<dbReference type="EMBL" id="CP003772">
    <property type="protein sequence ID" value="AFQ03845.1"/>
    <property type="molecule type" value="Genomic_DNA"/>
</dbReference>
<evidence type="ECO:0000256" key="1">
    <source>
        <dbReference type="ARBA" id="ARBA00001946"/>
    </source>
</evidence>
<evidence type="ECO:0000256" key="6">
    <source>
        <dbReference type="ARBA" id="ARBA00023235"/>
    </source>
</evidence>
<dbReference type="Pfam" id="PF02878">
    <property type="entry name" value="PGM_PMM_I"/>
    <property type="match status" value="1"/>
</dbReference>
<dbReference type="Pfam" id="PF02879">
    <property type="entry name" value="PGM_PMM_II"/>
    <property type="match status" value="1"/>
</dbReference>
<dbReference type="InterPro" id="IPR005845">
    <property type="entry name" value="A-D-PHexomutase_a/b/a-II"/>
</dbReference>
<dbReference type="InterPro" id="IPR005844">
    <property type="entry name" value="A-D-PHexomutase_a/b/a-I"/>
</dbReference>
<proteinExistence type="inferred from homology"/>
<organism evidence="12 13">
    <name type="scientific">Mycoplasmoides genitalium M6320</name>
    <dbReference type="NCBI Taxonomy" id="662945"/>
    <lineage>
        <taxon>Bacteria</taxon>
        <taxon>Bacillati</taxon>
        <taxon>Mycoplasmatota</taxon>
        <taxon>Mycoplasmoidales</taxon>
        <taxon>Mycoplasmoidaceae</taxon>
        <taxon>Mycoplasmoides</taxon>
    </lineage>
</organism>
<dbReference type="AlphaFoldDB" id="A0ABC7ZJ19"/>
<name>A0ABC7ZJ19_MYCGT</name>
<accession>A0ABC7ZJ19</accession>
<dbReference type="InterPro" id="IPR005841">
    <property type="entry name" value="Alpha-D-phosphohexomutase_SF"/>
</dbReference>
<dbReference type="RefSeq" id="WP_009885715.1">
    <property type="nucleotide sequence ID" value="NC_018497.1"/>
</dbReference>
<dbReference type="Gene3D" id="3.30.310.50">
    <property type="entry name" value="Alpha-D-phosphohexomutase, C-terminal domain"/>
    <property type="match status" value="1"/>
</dbReference>
<evidence type="ECO:0000313" key="13">
    <source>
        <dbReference type="Proteomes" id="UP000005254"/>
    </source>
</evidence>
<dbReference type="PRINTS" id="PR00509">
    <property type="entry name" value="PGMPMM"/>
</dbReference>
<protein>
    <submittedName>
        <fullName evidence="12">Phosphomannomutase</fullName>
    </submittedName>
</protein>
<evidence type="ECO:0000259" key="11">
    <source>
        <dbReference type="Pfam" id="PF02880"/>
    </source>
</evidence>
<reference evidence="12 13" key="1">
    <citation type="journal article" date="2012" name="J. Bacteriol.">
        <title>Draft Genome Sequences of Four Axenic Mycoplasma genitalium Strains Isolated from Denmark, Japan, and Australia.</title>
        <authorList>
            <person name="McGowin C.L."/>
            <person name="Ma L."/>
            <person name="Jensen J.S."/>
            <person name="Mancuso M.M."/>
            <person name="Hamasuna R."/>
            <person name="Adegboye D."/>
            <person name="Martin D.H."/>
        </authorList>
    </citation>
    <scope>NUCLEOTIDE SEQUENCE [LARGE SCALE GENOMIC DNA]</scope>
    <source>
        <strain evidence="12 13">M6320</strain>
    </source>
</reference>
<dbReference type="InterPro" id="IPR005843">
    <property type="entry name" value="A-D-PHexomutase_C"/>
</dbReference>
<evidence type="ECO:0000256" key="4">
    <source>
        <dbReference type="ARBA" id="ARBA00022723"/>
    </source>
</evidence>
<feature type="domain" description="Alpha-D-phosphohexomutase C-terminal" evidence="8">
    <location>
        <begin position="471"/>
        <end position="537"/>
    </location>
</feature>
<dbReference type="InterPro" id="IPR016066">
    <property type="entry name" value="A-D-PHexomutase_CS"/>
</dbReference>
<comment type="cofactor">
    <cofactor evidence="1">
        <name>Mg(2+)</name>
        <dbReference type="ChEBI" id="CHEBI:18420"/>
    </cofactor>
</comment>